<dbReference type="PANTHER" id="PTHR44133:SF2">
    <property type="entry name" value="CLEAVAGE STIMULATION FACTOR SUBUNIT 1"/>
    <property type="match status" value="1"/>
</dbReference>
<evidence type="ECO:0000256" key="7">
    <source>
        <dbReference type="PROSITE-ProRule" id="PRU00221"/>
    </source>
</evidence>
<evidence type="ECO:0000256" key="6">
    <source>
        <dbReference type="ARBA" id="ARBA00029851"/>
    </source>
</evidence>
<dbReference type="InterPro" id="IPR020472">
    <property type="entry name" value="WD40_PAC1"/>
</dbReference>
<dbReference type="GO" id="GO:0031124">
    <property type="term" value="P:mRNA 3'-end processing"/>
    <property type="evidence" value="ECO:0007669"/>
    <property type="project" value="InterPro"/>
</dbReference>
<proteinExistence type="predicted"/>
<keyword evidence="3" id="KW-0507">mRNA processing</keyword>
<evidence type="ECO:0000313" key="9">
    <source>
        <dbReference type="EMBL" id="KAJ1642196.1"/>
    </source>
</evidence>
<feature type="compositionally biased region" description="Acidic residues" evidence="8">
    <location>
        <begin position="74"/>
        <end position="92"/>
    </location>
</feature>
<evidence type="ECO:0000256" key="1">
    <source>
        <dbReference type="ARBA" id="ARBA00004123"/>
    </source>
</evidence>
<evidence type="ECO:0000256" key="8">
    <source>
        <dbReference type="SAM" id="MobiDB-lite"/>
    </source>
</evidence>
<feature type="repeat" description="WD" evidence="7">
    <location>
        <begin position="390"/>
        <end position="426"/>
    </location>
</feature>
<dbReference type="InterPro" id="IPR036322">
    <property type="entry name" value="WD40_repeat_dom_sf"/>
</dbReference>
<name>A0A9W8CGH7_9FUNG</name>
<dbReference type="SMART" id="SM00320">
    <property type="entry name" value="WD40"/>
    <property type="match status" value="6"/>
</dbReference>
<evidence type="ECO:0000256" key="2">
    <source>
        <dbReference type="ARBA" id="ARBA00022574"/>
    </source>
</evidence>
<feature type="repeat" description="WD" evidence="7">
    <location>
        <begin position="315"/>
        <end position="344"/>
    </location>
</feature>
<accession>A0A9W8CGH7</accession>
<comment type="subcellular location">
    <subcellularLocation>
        <location evidence="1">Nucleus</location>
    </subcellularLocation>
</comment>
<dbReference type="Gene3D" id="2.130.10.10">
    <property type="entry name" value="YVTN repeat-like/Quinoprotein amine dehydrogenase"/>
    <property type="match status" value="1"/>
</dbReference>
<feature type="repeat" description="WD" evidence="7">
    <location>
        <begin position="166"/>
        <end position="200"/>
    </location>
</feature>
<dbReference type="PRINTS" id="PR00320">
    <property type="entry name" value="GPROTEINBRPT"/>
</dbReference>
<dbReference type="EMBL" id="JANBOH010000452">
    <property type="protein sequence ID" value="KAJ1642196.1"/>
    <property type="molecule type" value="Genomic_DNA"/>
</dbReference>
<dbReference type="CDD" id="cd00200">
    <property type="entry name" value="WD40"/>
    <property type="match status" value="1"/>
</dbReference>
<dbReference type="SUPFAM" id="SSF50978">
    <property type="entry name" value="WD40 repeat-like"/>
    <property type="match status" value="1"/>
</dbReference>
<keyword evidence="2 7" id="KW-0853">WD repeat</keyword>
<sequence>MSVTRDEVLQLILRQLSAYGYPSLSQAVATHTKVQMTAESSSRLEELVSMGLRSERQQRASDALSEEPRTAEATGEEVVEDTESTEAGLDNDLDLDRRVPAVVPYYKVWYKTKHKGAATAAAFSADGRYIATGSADSSLKLIEVDRVRNPAAGSARREDKPVIRTLYNHEAGITGMAFHPNGLVLASCSTDHTVKLFDLSAAYGKYAFQSTSDNYAFYSISFHPSGEYLAAATDASEVRLLNVRTSKTYLLRAGSAPNTDQHSAGLTHVAYAGSGAMITSTSRDGCVKLWDGRSGTCVRTLDHAHGGAPTTAALFSRSSRYLLTTGLDSAVRLWDVAAARVVNSYEGATMDAFDARAVFSHDETLVMVPDARTNSIACWDTASARLLKRCADHKARVTCVAASPITSALMSCSVDECVRYWSPDDS</sequence>
<gene>
    <name evidence="9" type="ORF">LPJ64_005933</name>
</gene>
<dbReference type="InterPro" id="IPR001680">
    <property type="entry name" value="WD40_rpt"/>
</dbReference>
<dbReference type="InterPro" id="IPR019775">
    <property type="entry name" value="WD40_repeat_CS"/>
</dbReference>
<keyword evidence="5" id="KW-0539">Nucleus</keyword>
<evidence type="ECO:0000256" key="3">
    <source>
        <dbReference type="ARBA" id="ARBA00022664"/>
    </source>
</evidence>
<evidence type="ECO:0000256" key="4">
    <source>
        <dbReference type="ARBA" id="ARBA00022737"/>
    </source>
</evidence>
<protein>
    <recommendedName>
        <fullName evidence="6">Cleavage stimulation factor 50 kDa subunit</fullName>
    </recommendedName>
</protein>
<dbReference type="GO" id="GO:0005848">
    <property type="term" value="C:mRNA cleavage stimulating factor complex"/>
    <property type="evidence" value="ECO:0007669"/>
    <property type="project" value="InterPro"/>
</dbReference>
<dbReference type="PROSITE" id="PS50294">
    <property type="entry name" value="WD_REPEATS_REGION"/>
    <property type="match status" value="3"/>
</dbReference>
<keyword evidence="10" id="KW-1185">Reference proteome</keyword>
<dbReference type="GO" id="GO:0003723">
    <property type="term" value="F:RNA binding"/>
    <property type="evidence" value="ECO:0007669"/>
    <property type="project" value="TreeGrafter"/>
</dbReference>
<keyword evidence="4" id="KW-0677">Repeat</keyword>
<dbReference type="PROSITE" id="PS50082">
    <property type="entry name" value="WD_REPEATS_2"/>
    <property type="match status" value="5"/>
</dbReference>
<feature type="region of interest" description="Disordered" evidence="8">
    <location>
        <begin position="51"/>
        <end position="92"/>
    </location>
</feature>
<dbReference type="Gene3D" id="1.20.960.50">
    <property type="entry name" value="Cleavage stimulation factor subunit 1, dimerisation domain"/>
    <property type="match status" value="1"/>
</dbReference>
<dbReference type="PANTHER" id="PTHR44133">
    <property type="entry name" value="CLEAVAGE STIMULATION FACTOR SUBUNIT 1"/>
    <property type="match status" value="1"/>
</dbReference>
<feature type="repeat" description="WD" evidence="7">
    <location>
        <begin position="111"/>
        <end position="152"/>
    </location>
</feature>
<reference evidence="9" key="1">
    <citation type="submission" date="2022-07" db="EMBL/GenBank/DDBJ databases">
        <title>Phylogenomic reconstructions and comparative analyses of Kickxellomycotina fungi.</title>
        <authorList>
            <person name="Reynolds N.K."/>
            <person name="Stajich J.E."/>
            <person name="Barry K."/>
            <person name="Grigoriev I.V."/>
            <person name="Crous P."/>
            <person name="Smith M.E."/>
        </authorList>
    </citation>
    <scope>NUCLEOTIDE SEQUENCE</scope>
    <source>
        <strain evidence="9">NBRC 105413</strain>
    </source>
</reference>
<comment type="caution">
    <text evidence="9">The sequence shown here is derived from an EMBL/GenBank/DDBJ whole genome shotgun (WGS) entry which is preliminary data.</text>
</comment>
<evidence type="ECO:0000313" key="10">
    <source>
        <dbReference type="Proteomes" id="UP001145021"/>
    </source>
</evidence>
<dbReference type="Pfam" id="PF00400">
    <property type="entry name" value="WD40"/>
    <property type="match status" value="5"/>
</dbReference>
<dbReference type="PROSITE" id="PS00678">
    <property type="entry name" value="WD_REPEATS_1"/>
    <property type="match status" value="1"/>
</dbReference>
<dbReference type="InterPro" id="IPR044633">
    <property type="entry name" value="CstF1-like"/>
</dbReference>
<dbReference type="Proteomes" id="UP001145021">
    <property type="component" value="Unassembled WGS sequence"/>
</dbReference>
<dbReference type="InterPro" id="IPR038184">
    <property type="entry name" value="CSTF1_dimer_sf"/>
</dbReference>
<evidence type="ECO:0000256" key="5">
    <source>
        <dbReference type="ARBA" id="ARBA00023242"/>
    </source>
</evidence>
<feature type="repeat" description="WD" evidence="7">
    <location>
        <begin position="259"/>
        <end position="300"/>
    </location>
</feature>
<organism evidence="9 10">
    <name type="scientific">Coemansia asiatica</name>
    <dbReference type="NCBI Taxonomy" id="1052880"/>
    <lineage>
        <taxon>Eukaryota</taxon>
        <taxon>Fungi</taxon>
        <taxon>Fungi incertae sedis</taxon>
        <taxon>Zoopagomycota</taxon>
        <taxon>Kickxellomycotina</taxon>
        <taxon>Kickxellomycetes</taxon>
        <taxon>Kickxellales</taxon>
        <taxon>Kickxellaceae</taxon>
        <taxon>Coemansia</taxon>
    </lineage>
</organism>
<dbReference type="InterPro" id="IPR015943">
    <property type="entry name" value="WD40/YVTN_repeat-like_dom_sf"/>
</dbReference>
<dbReference type="AlphaFoldDB" id="A0A9W8CGH7"/>